<feature type="non-terminal residue" evidence="1">
    <location>
        <position position="24"/>
    </location>
</feature>
<evidence type="ECO:0000313" key="2">
    <source>
        <dbReference type="Proteomes" id="UP000013117"/>
    </source>
</evidence>
<dbReference type="Proteomes" id="UP000013117">
    <property type="component" value="Unassembled WGS sequence"/>
</dbReference>
<sequence length="24" mass="2836">MIKLNNLSTDLKHVTVEYLDIVNY</sequence>
<comment type="caution">
    <text evidence="1">The sequence shown here is derived from an EMBL/GenBank/DDBJ whole genome shotgun (WGS) entry which is preliminary data.</text>
</comment>
<dbReference type="HOGENOM" id="CLU_3421829_0_0_6"/>
<accession>N8YGE7</accession>
<dbReference type="AlphaFoldDB" id="N8YGE7"/>
<proteinExistence type="predicted"/>
<reference evidence="1 2" key="1">
    <citation type="submission" date="2013-02" db="EMBL/GenBank/DDBJ databases">
        <title>The Genome Sequence of Acinetobacter gerneri CIP 107464.</title>
        <authorList>
            <consortium name="The Broad Institute Genome Sequencing Platform"/>
            <consortium name="The Broad Institute Genome Sequencing Center for Infectious Disease"/>
            <person name="Cerqueira G."/>
            <person name="Feldgarden M."/>
            <person name="Courvalin P."/>
            <person name="Perichon B."/>
            <person name="Grillot-Courvalin C."/>
            <person name="Clermont D."/>
            <person name="Rocha E."/>
            <person name="Yoon E.-J."/>
            <person name="Nemec A."/>
            <person name="Walker B."/>
            <person name="Young S.K."/>
            <person name="Zeng Q."/>
            <person name="Gargeya S."/>
            <person name="Fitzgerald M."/>
            <person name="Haas B."/>
            <person name="Abouelleil A."/>
            <person name="Alvarado L."/>
            <person name="Arachchi H.M."/>
            <person name="Berlin A.M."/>
            <person name="Chapman S.B."/>
            <person name="Dewar J."/>
            <person name="Goldberg J."/>
            <person name="Griggs A."/>
            <person name="Gujja S."/>
            <person name="Hansen M."/>
            <person name="Howarth C."/>
            <person name="Imamovic A."/>
            <person name="Larimer J."/>
            <person name="McCowan C."/>
            <person name="Murphy C."/>
            <person name="Neiman D."/>
            <person name="Pearson M."/>
            <person name="Priest M."/>
            <person name="Roberts A."/>
            <person name="Saif S."/>
            <person name="Shea T."/>
            <person name="Sisk P."/>
            <person name="Sykes S."/>
            <person name="Wortman J."/>
            <person name="Nusbaum C."/>
            <person name="Birren B."/>
        </authorList>
    </citation>
    <scope>NUCLEOTIDE SEQUENCE [LARGE SCALE GENOMIC DNA]</scope>
    <source>
        <strain evidence="1 2">CIP 107464</strain>
    </source>
</reference>
<evidence type="ECO:0000313" key="1">
    <source>
        <dbReference type="EMBL" id="ENV35761.1"/>
    </source>
</evidence>
<organism evidence="1 2">
    <name type="scientific">Acinetobacter gerneri DSM 14967 = CIP 107464 = MTCC 9824</name>
    <dbReference type="NCBI Taxonomy" id="1120926"/>
    <lineage>
        <taxon>Bacteria</taxon>
        <taxon>Pseudomonadati</taxon>
        <taxon>Pseudomonadota</taxon>
        <taxon>Gammaproteobacteria</taxon>
        <taxon>Moraxellales</taxon>
        <taxon>Moraxellaceae</taxon>
        <taxon>Acinetobacter</taxon>
    </lineage>
</organism>
<keyword evidence="2" id="KW-1185">Reference proteome</keyword>
<dbReference type="EMBL" id="APPN01000003">
    <property type="protein sequence ID" value="ENV35761.1"/>
    <property type="molecule type" value="Genomic_DNA"/>
</dbReference>
<protein>
    <submittedName>
        <fullName evidence="1">Uncharacterized protein</fullName>
    </submittedName>
</protein>
<name>N8YGE7_9GAMM</name>
<gene>
    <name evidence="1" type="ORF">F960_00019</name>
</gene>